<evidence type="ECO:0000256" key="2">
    <source>
        <dbReference type="ARBA" id="ARBA00022840"/>
    </source>
</evidence>
<reference evidence="4 5" key="1">
    <citation type="submission" date="2024-05" db="EMBL/GenBank/DDBJ databases">
        <authorList>
            <person name="Duchaud E."/>
        </authorList>
    </citation>
    <scope>NUCLEOTIDE SEQUENCE [LARGE SCALE GENOMIC DNA]</scope>
    <source>
        <strain evidence="4">Ena-SAMPLE-TAB-13-05-2024-13:56:06:370-140302</strain>
    </source>
</reference>
<keyword evidence="5" id="KW-1185">Reference proteome</keyword>
<evidence type="ECO:0000313" key="5">
    <source>
        <dbReference type="Proteomes" id="UP001497416"/>
    </source>
</evidence>
<dbReference type="InterPro" id="IPR027417">
    <property type="entry name" value="P-loop_NTPase"/>
</dbReference>
<accession>A0ABM9P407</accession>
<dbReference type="Proteomes" id="UP001497416">
    <property type="component" value="Unassembled WGS sequence"/>
</dbReference>
<gene>
    <name evidence="4" type="ORF">T190607A01A_40144</name>
</gene>
<keyword evidence="1" id="KW-0547">Nucleotide-binding</keyword>
<dbReference type="InterPro" id="IPR015854">
    <property type="entry name" value="ABC_transpr_LolD-like"/>
</dbReference>
<dbReference type="SMART" id="SM00382">
    <property type="entry name" value="AAA"/>
    <property type="match status" value="1"/>
</dbReference>
<name>A0ABM9P407_9FLAO</name>
<dbReference type="EMBL" id="CAXIXY010000006">
    <property type="protein sequence ID" value="CAL2091096.1"/>
    <property type="molecule type" value="Genomic_DNA"/>
</dbReference>
<evidence type="ECO:0000256" key="1">
    <source>
        <dbReference type="ARBA" id="ARBA00022741"/>
    </source>
</evidence>
<proteinExistence type="predicted"/>
<dbReference type="Pfam" id="PF00005">
    <property type="entry name" value="ABC_tran"/>
    <property type="match status" value="1"/>
</dbReference>
<dbReference type="PANTHER" id="PTHR24220">
    <property type="entry name" value="IMPORT ATP-BINDING PROTEIN"/>
    <property type="match status" value="1"/>
</dbReference>
<sequence length="209" mass="23576">MIRTENLTFQYQSTSKEFKFPDINIDQNNDLLILGKSGIGKTTFLHLLAGLLKPQNGKVIIDNTETQLLSNAKLDKFRGQNIGLVFQKKHAIQSLTVYKNLQARLFFSGSKSSDSDIDSLLDQLDILAQKHQKVNELSEGQLQRLSIAMAVIHKPKILLADEPTSSLDDETCKIVIDLLKTQAKRTEANLIVITHDQRIKSFFQNQITL</sequence>
<protein>
    <submittedName>
        <fullName evidence="4">ABC transporter ATP-binding protein</fullName>
    </submittedName>
</protein>
<dbReference type="RefSeq" id="WP_348713073.1">
    <property type="nucleotide sequence ID" value="NZ_CAXIXY010000006.1"/>
</dbReference>
<dbReference type="InterPro" id="IPR003593">
    <property type="entry name" value="AAA+_ATPase"/>
</dbReference>
<comment type="caution">
    <text evidence="4">The sequence shown here is derived from an EMBL/GenBank/DDBJ whole genome shotgun (WGS) entry which is preliminary data.</text>
</comment>
<evidence type="ECO:0000313" key="4">
    <source>
        <dbReference type="EMBL" id="CAL2091096.1"/>
    </source>
</evidence>
<dbReference type="InterPro" id="IPR003439">
    <property type="entry name" value="ABC_transporter-like_ATP-bd"/>
</dbReference>
<dbReference type="Gene3D" id="3.40.50.300">
    <property type="entry name" value="P-loop containing nucleotide triphosphate hydrolases"/>
    <property type="match status" value="1"/>
</dbReference>
<dbReference type="SUPFAM" id="SSF52540">
    <property type="entry name" value="P-loop containing nucleoside triphosphate hydrolases"/>
    <property type="match status" value="1"/>
</dbReference>
<dbReference type="PROSITE" id="PS50893">
    <property type="entry name" value="ABC_TRANSPORTER_2"/>
    <property type="match status" value="1"/>
</dbReference>
<evidence type="ECO:0000259" key="3">
    <source>
        <dbReference type="PROSITE" id="PS50893"/>
    </source>
</evidence>
<dbReference type="PANTHER" id="PTHR24220:SF659">
    <property type="entry name" value="TRANSPORTER, PUTATIVE-RELATED"/>
    <property type="match status" value="1"/>
</dbReference>
<organism evidence="4 5">
    <name type="scientific">Tenacibaculum platacis</name>
    <dbReference type="NCBI Taxonomy" id="3137852"/>
    <lineage>
        <taxon>Bacteria</taxon>
        <taxon>Pseudomonadati</taxon>
        <taxon>Bacteroidota</taxon>
        <taxon>Flavobacteriia</taxon>
        <taxon>Flavobacteriales</taxon>
        <taxon>Flavobacteriaceae</taxon>
        <taxon>Tenacibaculum</taxon>
    </lineage>
</organism>
<keyword evidence="2 4" id="KW-0067">ATP-binding</keyword>
<dbReference type="GO" id="GO:0005524">
    <property type="term" value="F:ATP binding"/>
    <property type="evidence" value="ECO:0007669"/>
    <property type="project" value="UniProtKB-KW"/>
</dbReference>
<feature type="domain" description="ABC transporter" evidence="3">
    <location>
        <begin position="2"/>
        <end position="207"/>
    </location>
</feature>